<evidence type="ECO:0000256" key="7">
    <source>
        <dbReference type="ARBA" id="ARBA00023054"/>
    </source>
</evidence>
<keyword evidence="8" id="KW-0966">Cell projection</keyword>
<evidence type="ECO:0000256" key="6">
    <source>
        <dbReference type="ARBA" id="ARBA00022902"/>
    </source>
</evidence>
<evidence type="ECO:0000256" key="4">
    <source>
        <dbReference type="ARBA" id="ARBA00010640"/>
    </source>
</evidence>
<evidence type="ECO:0000256" key="9">
    <source>
        <dbReference type="ARBA" id="ARBA00023329"/>
    </source>
</evidence>
<feature type="compositionally biased region" description="Basic and acidic residues" evidence="11">
    <location>
        <begin position="84"/>
        <end position="93"/>
    </location>
</feature>
<evidence type="ECO:0000256" key="5">
    <source>
        <dbReference type="ARBA" id="ARBA00022473"/>
    </source>
</evidence>
<reference evidence="12 13" key="1">
    <citation type="submission" date="2019-04" db="EMBL/GenBank/DDBJ databases">
        <title>Draft genome of the big-headed turtle Platysternon megacephalum.</title>
        <authorList>
            <person name="Gong S."/>
        </authorList>
    </citation>
    <scope>NUCLEOTIDE SEQUENCE [LARGE SCALE GENOMIC DNA]</scope>
    <source>
        <strain evidence="12">DO16091913</strain>
        <tissue evidence="12">Muscle</tissue>
    </source>
</reference>
<keyword evidence="7 10" id="KW-0175">Coiled coil</keyword>
<proteinExistence type="inferred from homology"/>
<organism evidence="12 13">
    <name type="scientific">Platysternon megacephalum</name>
    <name type="common">big-headed turtle</name>
    <dbReference type="NCBI Taxonomy" id="55544"/>
    <lineage>
        <taxon>Eukaryota</taxon>
        <taxon>Metazoa</taxon>
        <taxon>Chordata</taxon>
        <taxon>Craniata</taxon>
        <taxon>Vertebrata</taxon>
        <taxon>Euteleostomi</taxon>
        <taxon>Archelosauria</taxon>
        <taxon>Testudinata</taxon>
        <taxon>Testudines</taxon>
        <taxon>Cryptodira</taxon>
        <taxon>Durocryptodira</taxon>
        <taxon>Testudinoidea</taxon>
        <taxon>Platysternidae</taxon>
        <taxon>Platysternon</taxon>
    </lineage>
</organism>
<feature type="coiled-coil region" evidence="10">
    <location>
        <begin position="362"/>
        <end position="389"/>
    </location>
</feature>
<protein>
    <submittedName>
        <fullName evidence="12">NEDD4-binding protein 3-like protein</fullName>
    </submittedName>
</protein>
<name>A0A4D9DVW1_9SAUR</name>
<comment type="subcellular location">
    <subcellularLocation>
        <location evidence="2">Cell projection</location>
        <location evidence="2">Axon</location>
    </subcellularLocation>
    <subcellularLocation>
        <location evidence="1">Cell projection</location>
        <location evidence="1">Dendrite</location>
    </subcellularLocation>
    <subcellularLocation>
        <location evidence="3">Cytoplasmic vesicle</location>
    </subcellularLocation>
</comment>
<keyword evidence="6" id="KW-0524">Neurogenesis</keyword>
<keyword evidence="5" id="KW-0217">Developmental protein</keyword>
<feature type="compositionally biased region" description="Basic and acidic residues" evidence="11">
    <location>
        <begin position="102"/>
        <end position="130"/>
    </location>
</feature>
<accession>A0A4D9DVW1</accession>
<gene>
    <name evidence="12" type="ORF">DR999_PMT17265</name>
</gene>
<dbReference type="EMBL" id="QXTE01000266">
    <property type="protein sequence ID" value="TFK00528.1"/>
    <property type="molecule type" value="Genomic_DNA"/>
</dbReference>
<dbReference type="PANTHER" id="PTHR32274:SF1">
    <property type="entry name" value="NEDD4-BINDING PROTEIN 3"/>
    <property type="match status" value="1"/>
</dbReference>
<feature type="coiled-coil region" evidence="10">
    <location>
        <begin position="421"/>
        <end position="469"/>
    </location>
</feature>
<dbReference type="OrthoDB" id="10030037at2759"/>
<dbReference type="GO" id="GO:0030424">
    <property type="term" value="C:axon"/>
    <property type="evidence" value="ECO:0007669"/>
    <property type="project" value="UniProtKB-SubCell"/>
</dbReference>
<dbReference type="AlphaFoldDB" id="A0A4D9DVW1"/>
<evidence type="ECO:0000256" key="8">
    <source>
        <dbReference type="ARBA" id="ARBA00023273"/>
    </source>
</evidence>
<evidence type="ECO:0000256" key="10">
    <source>
        <dbReference type="SAM" id="Coils"/>
    </source>
</evidence>
<reference evidence="12 13" key="2">
    <citation type="submission" date="2019-04" db="EMBL/GenBank/DDBJ databases">
        <title>The genome sequence of big-headed turtle.</title>
        <authorList>
            <person name="Gong S."/>
        </authorList>
    </citation>
    <scope>NUCLEOTIDE SEQUENCE [LARGE SCALE GENOMIC DNA]</scope>
    <source>
        <strain evidence="12">DO16091913</strain>
        <tissue evidence="12">Muscle</tissue>
    </source>
</reference>
<dbReference type="Proteomes" id="UP000297703">
    <property type="component" value="Unassembled WGS sequence"/>
</dbReference>
<evidence type="ECO:0000256" key="3">
    <source>
        <dbReference type="ARBA" id="ARBA00004541"/>
    </source>
</evidence>
<dbReference type="InterPro" id="IPR033571">
    <property type="entry name" value="N4BP3"/>
</dbReference>
<feature type="region of interest" description="Disordered" evidence="11">
    <location>
        <begin position="84"/>
        <end position="130"/>
    </location>
</feature>
<dbReference type="GO" id="GO:0030425">
    <property type="term" value="C:dendrite"/>
    <property type="evidence" value="ECO:0007669"/>
    <property type="project" value="UniProtKB-SubCell"/>
</dbReference>
<evidence type="ECO:0000256" key="11">
    <source>
        <dbReference type="SAM" id="MobiDB-lite"/>
    </source>
</evidence>
<keyword evidence="9" id="KW-0968">Cytoplasmic vesicle</keyword>
<dbReference type="Pfam" id="PF06818">
    <property type="entry name" value="Fez1"/>
    <property type="match status" value="2"/>
</dbReference>
<evidence type="ECO:0000256" key="2">
    <source>
        <dbReference type="ARBA" id="ARBA00004489"/>
    </source>
</evidence>
<evidence type="ECO:0000256" key="1">
    <source>
        <dbReference type="ARBA" id="ARBA00004279"/>
    </source>
</evidence>
<feature type="region of interest" description="Disordered" evidence="11">
    <location>
        <begin position="583"/>
        <end position="603"/>
    </location>
</feature>
<dbReference type="PANTHER" id="PTHR32274">
    <property type="entry name" value="NEDD4-BINDING PROTEIN 3"/>
    <property type="match status" value="1"/>
</dbReference>
<keyword evidence="13" id="KW-1185">Reference proteome</keyword>
<sequence length="603" mass="68245">MATTQAPHVTCDPGNCLLDSSLAPAPGSYGCGMGSVGSLVEKQDLTPVELRAVLGGSRGFRQPDGLLRKGLSQRELFSYLHSARKEPRAERKHQALGASCNRDYESDRENRSPDRYSREHHRGADFSKSSLPERGRFDKCRIRPSAFKAVAGKGLVSMQGLASSKGQKLSKSNGSLHTLLSQSSTSTGASSQHGHMRTHLLHTISLDEASNSSHNSIQSFPIYPPHFKPAQGQFSASMGHINHIGGSLDRASWGPRDPLAVEKAPLSCKSMATLSRLQSSGEPPPPYEFTYSLEDVVKQLEDRLQEKSGELWQLKRSLSETEDPFTQVFEDKQHLWMDALDELKQMYVAKLQQVTQQAQRSQRALQLQLYKAQQEKKRLQEELSLHQGQCEELRQWQQQCERVSPKLEETRWEVCQKAAEISLLKQQLRDSQEEMAQKLSEIFSLKTQLREARAEVQAKDSQLAQLGDSFQAPPEPSASLPLGDAPMPVCQDFSGCETDDSKCWGLHSESGEPPERQVEWLWAELLRERRQGQLKAVNFELERKTWQEEKEKVLRYQREIQAGYMEMYHRSQALERELRQLRAEPRDADADSPWIERVESSKI</sequence>
<evidence type="ECO:0000313" key="13">
    <source>
        <dbReference type="Proteomes" id="UP000297703"/>
    </source>
</evidence>
<dbReference type="GO" id="GO:0031410">
    <property type="term" value="C:cytoplasmic vesicle"/>
    <property type="evidence" value="ECO:0007669"/>
    <property type="project" value="UniProtKB-SubCell"/>
</dbReference>
<dbReference type="GO" id="GO:0007399">
    <property type="term" value="P:nervous system development"/>
    <property type="evidence" value="ECO:0007669"/>
    <property type="project" value="UniProtKB-KW"/>
</dbReference>
<evidence type="ECO:0000313" key="12">
    <source>
        <dbReference type="EMBL" id="TFK00528.1"/>
    </source>
</evidence>
<comment type="caution">
    <text evidence="12">The sequence shown here is derived from an EMBL/GenBank/DDBJ whole genome shotgun (WGS) entry which is preliminary data.</text>
</comment>
<comment type="similarity">
    <text evidence="4">Belongs to the N4BP3 family.</text>
</comment>